<organism evidence="4 5">
    <name type="scientific">Prauserella halophila</name>
    <dbReference type="NCBI Taxonomy" id="185641"/>
    <lineage>
        <taxon>Bacteria</taxon>
        <taxon>Bacillati</taxon>
        <taxon>Actinomycetota</taxon>
        <taxon>Actinomycetes</taxon>
        <taxon>Pseudonocardiales</taxon>
        <taxon>Pseudonocardiaceae</taxon>
        <taxon>Prauserella</taxon>
    </lineage>
</organism>
<dbReference type="InterPro" id="IPR029058">
    <property type="entry name" value="AB_hydrolase_fold"/>
</dbReference>
<evidence type="ECO:0000256" key="1">
    <source>
        <dbReference type="ARBA" id="ARBA00007169"/>
    </source>
</evidence>
<evidence type="ECO:0000313" key="4">
    <source>
        <dbReference type="EMBL" id="GAA1236298.1"/>
    </source>
</evidence>
<accession>A0ABN1W5L9</accession>
<dbReference type="Pfam" id="PF00975">
    <property type="entry name" value="Thioesterase"/>
    <property type="match status" value="1"/>
</dbReference>
<dbReference type="InterPro" id="IPR012223">
    <property type="entry name" value="TEII"/>
</dbReference>
<evidence type="ECO:0000256" key="2">
    <source>
        <dbReference type="ARBA" id="ARBA00022801"/>
    </source>
</evidence>
<name>A0ABN1W5L9_9PSEU</name>
<feature type="domain" description="Thioesterase TesA-like" evidence="3">
    <location>
        <begin position="31"/>
        <end position="251"/>
    </location>
</feature>
<dbReference type="SMART" id="SM00824">
    <property type="entry name" value="PKS_TE"/>
    <property type="match status" value="1"/>
</dbReference>
<keyword evidence="5" id="KW-1185">Reference proteome</keyword>
<evidence type="ECO:0000259" key="3">
    <source>
        <dbReference type="SMART" id="SM00824"/>
    </source>
</evidence>
<dbReference type="Proteomes" id="UP001500653">
    <property type="component" value="Unassembled WGS sequence"/>
</dbReference>
<dbReference type="PANTHER" id="PTHR11487">
    <property type="entry name" value="THIOESTERASE"/>
    <property type="match status" value="1"/>
</dbReference>
<dbReference type="RefSeq" id="WP_253863231.1">
    <property type="nucleotide sequence ID" value="NZ_BAAALN010000005.1"/>
</dbReference>
<dbReference type="InterPro" id="IPR020802">
    <property type="entry name" value="TesA-like"/>
</dbReference>
<dbReference type="PANTHER" id="PTHR11487:SF0">
    <property type="entry name" value="S-ACYL FATTY ACID SYNTHASE THIOESTERASE, MEDIUM CHAIN"/>
    <property type="match status" value="1"/>
</dbReference>
<reference evidence="4 5" key="1">
    <citation type="journal article" date="2019" name="Int. J. Syst. Evol. Microbiol.">
        <title>The Global Catalogue of Microorganisms (GCM) 10K type strain sequencing project: providing services to taxonomists for standard genome sequencing and annotation.</title>
        <authorList>
            <consortium name="The Broad Institute Genomics Platform"/>
            <consortium name="The Broad Institute Genome Sequencing Center for Infectious Disease"/>
            <person name="Wu L."/>
            <person name="Ma J."/>
        </authorList>
    </citation>
    <scope>NUCLEOTIDE SEQUENCE [LARGE SCALE GENOMIC DNA]</scope>
    <source>
        <strain evidence="4 5">JCM 13023</strain>
    </source>
</reference>
<dbReference type="Gene3D" id="3.40.50.1820">
    <property type="entry name" value="alpha/beta hydrolase"/>
    <property type="match status" value="1"/>
</dbReference>
<keyword evidence="2 4" id="KW-0378">Hydrolase</keyword>
<sequence length="260" mass="28073">MAAATGDAGGSAWIRTHSPRPDASTNLVILPHAGGSANYYRSWGQALPGMIETHTVQYPGREQRFAEPPVRSMAALADAVAAELVPLFGRRVVLFGHSMGASLMYEVAKRCEADGRAPALLLASGHAAPHRRTRTDWHRRSDAELVGEVQRLADDGAPALDDPELRELLLPLVRADYEVIESYDPGSRPPSVESAVSVFRGADDDIAGDQAEAWRELTAAGALGSHRVFPGGHFYLREHHADVLSAIVDEIDSLSVRRNS</sequence>
<dbReference type="GO" id="GO:0016787">
    <property type="term" value="F:hydrolase activity"/>
    <property type="evidence" value="ECO:0007669"/>
    <property type="project" value="UniProtKB-KW"/>
</dbReference>
<evidence type="ECO:0000313" key="5">
    <source>
        <dbReference type="Proteomes" id="UP001500653"/>
    </source>
</evidence>
<proteinExistence type="inferred from homology"/>
<dbReference type="EMBL" id="BAAALN010000005">
    <property type="protein sequence ID" value="GAA1236298.1"/>
    <property type="molecule type" value="Genomic_DNA"/>
</dbReference>
<protein>
    <submittedName>
        <fullName evidence="4">Alpha/beta fold hydrolase</fullName>
    </submittedName>
</protein>
<dbReference type="SUPFAM" id="SSF53474">
    <property type="entry name" value="alpha/beta-Hydrolases"/>
    <property type="match status" value="1"/>
</dbReference>
<comment type="caution">
    <text evidence="4">The sequence shown here is derived from an EMBL/GenBank/DDBJ whole genome shotgun (WGS) entry which is preliminary data.</text>
</comment>
<dbReference type="InterPro" id="IPR001031">
    <property type="entry name" value="Thioesterase"/>
</dbReference>
<gene>
    <name evidence="4" type="ORF">GCM10009676_20600</name>
</gene>
<comment type="similarity">
    <text evidence="1">Belongs to the thioesterase family.</text>
</comment>